<keyword evidence="4" id="KW-0808">Transferase</keyword>
<dbReference type="FunFam" id="1.10.510.10:FF:001023">
    <property type="entry name" value="Os07g0541700 protein"/>
    <property type="match status" value="1"/>
</dbReference>
<evidence type="ECO:0000256" key="10">
    <source>
        <dbReference type="ARBA" id="ARBA00022989"/>
    </source>
</evidence>
<dbReference type="EMBL" id="MU090417">
    <property type="protein sequence ID" value="KAF7847913.1"/>
    <property type="molecule type" value="Genomic_DNA"/>
</dbReference>
<dbReference type="InterPro" id="IPR045874">
    <property type="entry name" value="LRK10/LRL21-25-like"/>
</dbReference>
<keyword evidence="5 16" id="KW-0812">Transmembrane</keyword>
<evidence type="ECO:0000259" key="17">
    <source>
        <dbReference type="PROSITE" id="PS50011"/>
    </source>
</evidence>
<dbReference type="OrthoDB" id="4062651at2759"/>
<evidence type="ECO:0000256" key="5">
    <source>
        <dbReference type="ARBA" id="ARBA00022692"/>
    </source>
</evidence>
<evidence type="ECO:0000256" key="12">
    <source>
        <dbReference type="ARBA" id="ARBA00023180"/>
    </source>
</evidence>
<dbReference type="Gramene" id="rna-gnl|WGS:JABURB|Cocit.L2457.1">
    <property type="protein sequence ID" value="cds-KAF7847913.1"/>
    <property type="gene ID" value="gene-BT93_L2457"/>
</dbReference>
<dbReference type="SMART" id="SM00220">
    <property type="entry name" value="S_TKc"/>
    <property type="match status" value="1"/>
</dbReference>
<keyword evidence="11 16" id="KW-0472">Membrane</keyword>
<keyword evidence="8" id="KW-0418">Kinase</keyword>
<keyword evidence="6" id="KW-0732">Signal</keyword>
<organism evidence="18 19">
    <name type="scientific">Corymbia citriodora subsp. variegata</name>
    <dbReference type="NCBI Taxonomy" id="360336"/>
    <lineage>
        <taxon>Eukaryota</taxon>
        <taxon>Viridiplantae</taxon>
        <taxon>Streptophyta</taxon>
        <taxon>Embryophyta</taxon>
        <taxon>Tracheophyta</taxon>
        <taxon>Spermatophyta</taxon>
        <taxon>Magnoliopsida</taxon>
        <taxon>eudicotyledons</taxon>
        <taxon>Gunneridae</taxon>
        <taxon>Pentapetalae</taxon>
        <taxon>rosids</taxon>
        <taxon>malvids</taxon>
        <taxon>Myrtales</taxon>
        <taxon>Myrtaceae</taxon>
        <taxon>Myrtoideae</taxon>
        <taxon>Eucalypteae</taxon>
        <taxon>Corymbia</taxon>
    </lineage>
</organism>
<dbReference type="SUPFAM" id="SSF56112">
    <property type="entry name" value="Protein kinase-like (PK-like)"/>
    <property type="match status" value="1"/>
</dbReference>
<dbReference type="GO" id="GO:0005524">
    <property type="term" value="F:ATP binding"/>
    <property type="evidence" value="ECO:0007669"/>
    <property type="project" value="UniProtKB-KW"/>
</dbReference>
<dbReference type="Proteomes" id="UP000806378">
    <property type="component" value="Unassembled WGS sequence"/>
</dbReference>
<dbReference type="InterPro" id="IPR001245">
    <property type="entry name" value="Ser-Thr/Tyr_kinase_cat_dom"/>
</dbReference>
<evidence type="ECO:0000256" key="16">
    <source>
        <dbReference type="SAM" id="Phobius"/>
    </source>
</evidence>
<evidence type="ECO:0000256" key="7">
    <source>
        <dbReference type="ARBA" id="ARBA00022741"/>
    </source>
</evidence>
<dbReference type="InterPro" id="IPR000719">
    <property type="entry name" value="Prot_kinase_dom"/>
</dbReference>
<evidence type="ECO:0000256" key="9">
    <source>
        <dbReference type="ARBA" id="ARBA00022840"/>
    </source>
</evidence>
<sequence length="465" mass="51806">MSFSPNEYPQSPQSDTQYDMSTMDVFLGSLIIYGAVMTAAIVTIVYFFIGCLKKAGTGIPSYAPSYTRIATNNLEKFPQVVRSSPAREISVAPAAISPGHNWEVPDKYGTLEWFLKPTRFSSDQLAAYTRDYATLLSSGAYGVVFKGELPNGTPVAIKVLTNAHDKRIEEQFMAEVSSIGRIHHINLVRLYGFCLNSTTRAIVYEYMENGSLHGFLFGDKMAIDGHKMHEIAEGTAKGIAYLHEECEQRIVHYDIKPGNILLDRNLRPKIADFGLAKPYNRESSQVSFAVPEMSNSYPVTYKCDVYSFGMVSWHRPCDVYSFGMVLFDIVGRRINYDVNLGESMPGLPQCTGHMLQNVKLLETVCGFPESEREKAMRLLMVALWCIQNKPEARPVMSTVVKMLEGDVGIPMPEYPFENPDLDKPSQSSGIGSEWDSDSSASETRYSRGQLSKPGKQTAEMELATS</sequence>
<protein>
    <recommendedName>
        <fullName evidence="2">non-specific serine/threonine protein kinase</fullName>
        <ecNumber evidence="2">2.7.11.1</ecNumber>
    </recommendedName>
</protein>
<comment type="catalytic activity">
    <reaction evidence="13">
        <text>L-threonyl-[protein] + ATP = O-phospho-L-threonyl-[protein] + ADP + H(+)</text>
        <dbReference type="Rhea" id="RHEA:46608"/>
        <dbReference type="Rhea" id="RHEA-COMP:11060"/>
        <dbReference type="Rhea" id="RHEA-COMP:11605"/>
        <dbReference type="ChEBI" id="CHEBI:15378"/>
        <dbReference type="ChEBI" id="CHEBI:30013"/>
        <dbReference type="ChEBI" id="CHEBI:30616"/>
        <dbReference type="ChEBI" id="CHEBI:61977"/>
        <dbReference type="ChEBI" id="CHEBI:456216"/>
        <dbReference type="EC" id="2.7.11.1"/>
    </reaction>
</comment>
<evidence type="ECO:0000313" key="19">
    <source>
        <dbReference type="Proteomes" id="UP000806378"/>
    </source>
</evidence>
<evidence type="ECO:0000256" key="14">
    <source>
        <dbReference type="ARBA" id="ARBA00048679"/>
    </source>
</evidence>
<evidence type="ECO:0000313" key="18">
    <source>
        <dbReference type="EMBL" id="KAF7847913.1"/>
    </source>
</evidence>
<evidence type="ECO:0000256" key="6">
    <source>
        <dbReference type="ARBA" id="ARBA00022729"/>
    </source>
</evidence>
<comment type="subcellular location">
    <subcellularLocation>
        <location evidence="1">Membrane</location>
        <topology evidence="1">Single-pass type I membrane protein</topology>
    </subcellularLocation>
</comment>
<evidence type="ECO:0000256" key="15">
    <source>
        <dbReference type="SAM" id="MobiDB-lite"/>
    </source>
</evidence>
<dbReference type="GO" id="GO:0004674">
    <property type="term" value="F:protein serine/threonine kinase activity"/>
    <property type="evidence" value="ECO:0007669"/>
    <property type="project" value="UniProtKB-KW"/>
</dbReference>
<dbReference type="EC" id="2.7.11.1" evidence="2"/>
<name>A0A8T0CJZ9_CORYI</name>
<evidence type="ECO:0000256" key="4">
    <source>
        <dbReference type="ARBA" id="ARBA00022679"/>
    </source>
</evidence>
<evidence type="ECO:0000256" key="13">
    <source>
        <dbReference type="ARBA" id="ARBA00047899"/>
    </source>
</evidence>
<dbReference type="PROSITE" id="PS50011">
    <property type="entry name" value="PROTEIN_KINASE_DOM"/>
    <property type="match status" value="1"/>
</dbReference>
<dbReference type="Gene3D" id="3.30.200.20">
    <property type="entry name" value="Phosphorylase Kinase, domain 1"/>
    <property type="match status" value="1"/>
</dbReference>
<dbReference type="PROSITE" id="PS00108">
    <property type="entry name" value="PROTEIN_KINASE_ST"/>
    <property type="match status" value="1"/>
</dbReference>
<evidence type="ECO:0000256" key="2">
    <source>
        <dbReference type="ARBA" id="ARBA00012513"/>
    </source>
</evidence>
<evidence type="ECO:0000256" key="1">
    <source>
        <dbReference type="ARBA" id="ARBA00004479"/>
    </source>
</evidence>
<keyword evidence="12" id="KW-0325">Glycoprotein</keyword>
<dbReference type="PANTHER" id="PTHR27009">
    <property type="entry name" value="RUST RESISTANCE KINASE LR10-RELATED"/>
    <property type="match status" value="1"/>
</dbReference>
<gene>
    <name evidence="18" type="ORF">BT93_L2457</name>
</gene>
<proteinExistence type="predicted"/>
<dbReference type="GO" id="GO:0016020">
    <property type="term" value="C:membrane"/>
    <property type="evidence" value="ECO:0007669"/>
    <property type="project" value="UniProtKB-SubCell"/>
</dbReference>
<dbReference type="InterPro" id="IPR008271">
    <property type="entry name" value="Ser/Thr_kinase_AS"/>
</dbReference>
<keyword evidence="10 16" id="KW-1133">Transmembrane helix</keyword>
<keyword evidence="19" id="KW-1185">Reference proteome</keyword>
<feature type="region of interest" description="Disordered" evidence="15">
    <location>
        <begin position="413"/>
        <end position="465"/>
    </location>
</feature>
<comment type="catalytic activity">
    <reaction evidence="14">
        <text>L-seryl-[protein] + ATP = O-phospho-L-seryl-[protein] + ADP + H(+)</text>
        <dbReference type="Rhea" id="RHEA:17989"/>
        <dbReference type="Rhea" id="RHEA-COMP:9863"/>
        <dbReference type="Rhea" id="RHEA-COMP:11604"/>
        <dbReference type="ChEBI" id="CHEBI:15378"/>
        <dbReference type="ChEBI" id="CHEBI:29999"/>
        <dbReference type="ChEBI" id="CHEBI:30616"/>
        <dbReference type="ChEBI" id="CHEBI:83421"/>
        <dbReference type="ChEBI" id="CHEBI:456216"/>
        <dbReference type="EC" id="2.7.11.1"/>
    </reaction>
</comment>
<accession>A0A8T0CJZ9</accession>
<feature type="compositionally biased region" description="Polar residues" evidence="15">
    <location>
        <begin position="437"/>
        <end position="449"/>
    </location>
</feature>
<comment type="caution">
    <text evidence="18">The sequence shown here is derived from an EMBL/GenBank/DDBJ whole genome shotgun (WGS) entry which is preliminary data.</text>
</comment>
<evidence type="ECO:0000256" key="11">
    <source>
        <dbReference type="ARBA" id="ARBA00023136"/>
    </source>
</evidence>
<dbReference type="AlphaFoldDB" id="A0A8T0CJZ9"/>
<keyword evidence="7" id="KW-0547">Nucleotide-binding</keyword>
<evidence type="ECO:0000256" key="3">
    <source>
        <dbReference type="ARBA" id="ARBA00022527"/>
    </source>
</evidence>
<keyword evidence="9" id="KW-0067">ATP-binding</keyword>
<keyword evidence="3" id="KW-0723">Serine/threonine-protein kinase</keyword>
<feature type="transmembrane region" description="Helical" evidence="16">
    <location>
        <begin position="25"/>
        <end position="49"/>
    </location>
</feature>
<feature type="domain" description="Protein kinase" evidence="17">
    <location>
        <begin position="130"/>
        <end position="417"/>
    </location>
</feature>
<evidence type="ECO:0000256" key="8">
    <source>
        <dbReference type="ARBA" id="ARBA00022777"/>
    </source>
</evidence>
<dbReference type="InterPro" id="IPR011009">
    <property type="entry name" value="Kinase-like_dom_sf"/>
</dbReference>
<dbReference type="Pfam" id="PF07714">
    <property type="entry name" value="PK_Tyr_Ser-Thr"/>
    <property type="match status" value="1"/>
</dbReference>
<dbReference type="Gene3D" id="1.10.510.10">
    <property type="entry name" value="Transferase(Phosphotransferase) domain 1"/>
    <property type="match status" value="2"/>
</dbReference>
<reference evidence="18" key="1">
    <citation type="submission" date="2020-05" db="EMBL/GenBank/DDBJ databases">
        <title>WGS assembly of Corymbia citriodora subspecies variegata.</title>
        <authorList>
            <person name="Barry K."/>
            <person name="Hundley H."/>
            <person name="Shu S."/>
            <person name="Jenkins J."/>
            <person name="Grimwood J."/>
            <person name="Baten A."/>
        </authorList>
    </citation>
    <scope>NUCLEOTIDE SEQUENCE</scope>
    <source>
        <strain evidence="18">CV2-018</strain>
    </source>
</reference>